<dbReference type="STRING" id="1300344.I598_3381"/>
<dbReference type="Proteomes" id="UP000076794">
    <property type="component" value="Chromosome"/>
</dbReference>
<dbReference type="OrthoDB" id="3827359at2"/>
<dbReference type="EMBL" id="CP014209">
    <property type="protein sequence ID" value="ANC32890.1"/>
    <property type="molecule type" value="Genomic_DNA"/>
</dbReference>
<reference evidence="1 2" key="1">
    <citation type="submission" date="2016-01" db="EMBL/GenBank/DDBJ databases">
        <title>Complete genome sequence of a soil Actinobacterium, Isoptericola dokdonensis DS-3.</title>
        <authorList>
            <person name="Kwon S.-K."/>
            <person name="Kim J.F."/>
        </authorList>
    </citation>
    <scope>NUCLEOTIDE SEQUENCE [LARGE SCALE GENOMIC DNA]</scope>
    <source>
        <strain evidence="1 2">DS-3</strain>
    </source>
</reference>
<organism evidence="1 2">
    <name type="scientific">Isoptericola dokdonensis DS-3</name>
    <dbReference type="NCBI Taxonomy" id="1300344"/>
    <lineage>
        <taxon>Bacteria</taxon>
        <taxon>Bacillati</taxon>
        <taxon>Actinomycetota</taxon>
        <taxon>Actinomycetes</taxon>
        <taxon>Micrococcales</taxon>
        <taxon>Promicromonosporaceae</taxon>
        <taxon>Isoptericola</taxon>
    </lineage>
</organism>
<dbReference type="KEGG" id="ido:I598_3381"/>
<dbReference type="PATRIC" id="fig|1300344.3.peg.3404"/>
<evidence type="ECO:0000313" key="2">
    <source>
        <dbReference type="Proteomes" id="UP000076794"/>
    </source>
</evidence>
<proteinExistence type="predicted"/>
<protein>
    <submittedName>
        <fullName evidence="1">Uncharacterized protein</fullName>
    </submittedName>
</protein>
<keyword evidence="2" id="KW-1185">Reference proteome</keyword>
<name>A0A168G1A1_9MICO</name>
<dbReference type="RefSeq" id="WP_068204367.1">
    <property type="nucleotide sequence ID" value="NZ_CP014209.1"/>
</dbReference>
<accession>A0A168G1A1</accession>
<dbReference type="AlphaFoldDB" id="A0A168G1A1"/>
<sequence>MTAGSRWSALFADLEAQLDAAAAAERDGAVAELTRAEQASVPLADRLRAAVGQAVRVELRDGDVVEGRLAHVAQEWFQLDARTATRRVQHLVPTAAVATFAGLRPQATPSTTRTEALGLGSALRALQRDRRRVQVRTAAGTVVGRIDRVGRDHLDLTAVDGARGAVRVVPFAALLRVSEG</sequence>
<gene>
    <name evidence="1" type="ORF">I598_3381</name>
</gene>
<evidence type="ECO:0000313" key="1">
    <source>
        <dbReference type="EMBL" id="ANC32890.1"/>
    </source>
</evidence>